<reference evidence="1 2" key="1">
    <citation type="journal article" date="2019" name="Sci. Rep.">
        <title>Orb-weaving spider Araneus ventricosus genome elucidates the spidroin gene catalogue.</title>
        <authorList>
            <person name="Kono N."/>
            <person name="Nakamura H."/>
            <person name="Ohtoshi R."/>
            <person name="Moran D.A.P."/>
            <person name="Shinohara A."/>
            <person name="Yoshida Y."/>
            <person name="Fujiwara M."/>
            <person name="Mori M."/>
            <person name="Tomita M."/>
            <person name="Arakawa K."/>
        </authorList>
    </citation>
    <scope>NUCLEOTIDE SEQUENCE [LARGE SCALE GENOMIC DNA]</scope>
</reference>
<accession>A0A4Y2NNN8</accession>
<sequence>MDSSAPFPLFSSLRVVGDMNDTPSISSPLKVPFMTTRPTAFSPLSEQQPAEIRPTSIEVAWPVTAGLWNWAAEISSNPLTIINKPRGVQCGQLDRWGSNSVSGALCVVGSWLFPSDHWRPLCAWLAGLCLGMETSELEHTGATDLLGARIELSYWDSEKSLFSNNSSMHKEEHLK</sequence>
<dbReference type="EMBL" id="BGPR01009477">
    <property type="protein sequence ID" value="GBN40259.1"/>
    <property type="molecule type" value="Genomic_DNA"/>
</dbReference>
<dbReference type="AlphaFoldDB" id="A0A4Y2NNN8"/>
<proteinExistence type="predicted"/>
<gene>
    <name evidence="1" type="ORF">AVEN_25677_1</name>
</gene>
<name>A0A4Y2NNN8_ARAVE</name>
<comment type="caution">
    <text evidence="1">The sequence shown here is derived from an EMBL/GenBank/DDBJ whole genome shotgun (WGS) entry which is preliminary data.</text>
</comment>
<dbReference type="OrthoDB" id="10474991at2759"/>
<protein>
    <submittedName>
        <fullName evidence="1">Uncharacterized protein</fullName>
    </submittedName>
</protein>
<keyword evidence="2" id="KW-1185">Reference proteome</keyword>
<dbReference type="Proteomes" id="UP000499080">
    <property type="component" value="Unassembled WGS sequence"/>
</dbReference>
<evidence type="ECO:0000313" key="2">
    <source>
        <dbReference type="Proteomes" id="UP000499080"/>
    </source>
</evidence>
<organism evidence="1 2">
    <name type="scientific">Araneus ventricosus</name>
    <name type="common">Orbweaver spider</name>
    <name type="synonym">Epeira ventricosa</name>
    <dbReference type="NCBI Taxonomy" id="182803"/>
    <lineage>
        <taxon>Eukaryota</taxon>
        <taxon>Metazoa</taxon>
        <taxon>Ecdysozoa</taxon>
        <taxon>Arthropoda</taxon>
        <taxon>Chelicerata</taxon>
        <taxon>Arachnida</taxon>
        <taxon>Araneae</taxon>
        <taxon>Araneomorphae</taxon>
        <taxon>Entelegynae</taxon>
        <taxon>Araneoidea</taxon>
        <taxon>Araneidae</taxon>
        <taxon>Araneus</taxon>
    </lineage>
</organism>
<evidence type="ECO:0000313" key="1">
    <source>
        <dbReference type="EMBL" id="GBN40259.1"/>
    </source>
</evidence>